<evidence type="ECO:0000256" key="3">
    <source>
        <dbReference type="ARBA" id="ARBA00022833"/>
    </source>
</evidence>
<feature type="compositionally biased region" description="Basic and acidic residues" evidence="5">
    <location>
        <begin position="749"/>
        <end position="774"/>
    </location>
</feature>
<feature type="region of interest" description="Disordered" evidence="5">
    <location>
        <begin position="1494"/>
        <end position="1518"/>
    </location>
</feature>
<protein>
    <recommendedName>
        <fullName evidence="6">MYND-type domain-containing protein</fullName>
    </recommendedName>
</protein>
<dbReference type="SUPFAM" id="SSF144232">
    <property type="entry name" value="HIT/MYND zinc finger-like"/>
    <property type="match status" value="1"/>
</dbReference>
<dbReference type="OrthoDB" id="6429696at2759"/>
<feature type="region of interest" description="Disordered" evidence="5">
    <location>
        <begin position="307"/>
        <end position="382"/>
    </location>
</feature>
<feature type="compositionally biased region" description="Polar residues" evidence="5">
    <location>
        <begin position="1086"/>
        <end position="1096"/>
    </location>
</feature>
<accession>A0A087UG60</accession>
<organism evidence="7 8">
    <name type="scientific">Stegodyphus mimosarum</name>
    <name type="common">African social velvet spider</name>
    <dbReference type="NCBI Taxonomy" id="407821"/>
    <lineage>
        <taxon>Eukaryota</taxon>
        <taxon>Metazoa</taxon>
        <taxon>Ecdysozoa</taxon>
        <taxon>Arthropoda</taxon>
        <taxon>Chelicerata</taxon>
        <taxon>Arachnida</taxon>
        <taxon>Araneae</taxon>
        <taxon>Araneomorphae</taxon>
        <taxon>Entelegynae</taxon>
        <taxon>Eresoidea</taxon>
        <taxon>Eresidae</taxon>
        <taxon>Stegodyphus</taxon>
    </lineage>
</organism>
<keyword evidence="3" id="KW-0862">Zinc</keyword>
<feature type="compositionally biased region" description="Polar residues" evidence="5">
    <location>
        <begin position="913"/>
        <end position="929"/>
    </location>
</feature>
<dbReference type="Proteomes" id="UP000054359">
    <property type="component" value="Unassembled WGS sequence"/>
</dbReference>
<dbReference type="InterPro" id="IPR002893">
    <property type="entry name" value="Znf_MYND"/>
</dbReference>
<feature type="compositionally biased region" description="Polar residues" evidence="5">
    <location>
        <begin position="1062"/>
        <end position="1074"/>
    </location>
</feature>
<feature type="compositionally biased region" description="Basic and acidic residues" evidence="5">
    <location>
        <begin position="1729"/>
        <end position="1738"/>
    </location>
</feature>
<proteinExistence type="predicted"/>
<evidence type="ECO:0000256" key="1">
    <source>
        <dbReference type="ARBA" id="ARBA00022723"/>
    </source>
</evidence>
<feature type="compositionally biased region" description="Polar residues" evidence="5">
    <location>
        <begin position="784"/>
        <end position="793"/>
    </location>
</feature>
<feature type="compositionally biased region" description="Low complexity" evidence="5">
    <location>
        <begin position="120"/>
        <end position="143"/>
    </location>
</feature>
<dbReference type="OMA" id="HEEINHT"/>
<feature type="compositionally biased region" description="Polar residues" evidence="5">
    <location>
        <begin position="996"/>
        <end position="1007"/>
    </location>
</feature>
<feature type="region of interest" description="Disordered" evidence="5">
    <location>
        <begin position="1572"/>
        <end position="1598"/>
    </location>
</feature>
<feature type="compositionally biased region" description="Low complexity" evidence="5">
    <location>
        <begin position="1711"/>
        <end position="1728"/>
    </location>
</feature>
<feature type="region of interest" description="Disordered" evidence="5">
    <location>
        <begin position="704"/>
        <end position="794"/>
    </location>
</feature>
<feature type="compositionally biased region" description="Basic and acidic residues" evidence="5">
    <location>
        <begin position="1010"/>
        <end position="1030"/>
    </location>
</feature>
<dbReference type="Pfam" id="PF01753">
    <property type="entry name" value="zf-MYND"/>
    <property type="match status" value="1"/>
</dbReference>
<dbReference type="Gene3D" id="6.10.140.2220">
    <property type="match status" value="1"/>
</dbReference>
<feature type="compositionally biased region" description="Low complexity" evidence="5">
    <location>
        <begin position="1379"/>
        <end position="1398"/>
    </location>
</feature>
<evidence type="ECO:0000313" key="7">
    <source>
        <dbReference type="EMBL" id="KFM76349.1"/>
    </source>
</evidence>
<feature type="region of interest" description="Disordered" evidence="5">
    <location>
        <begin position="1"/>
        <end position="143"/>
    </location>
</feature>
<evidence type="ECO:0000256" key="4">
    <source>
        <dbReference type="PROSITE-ProRule" id="PRU00134"/>
    </source>
</evidence>
<feature type="region of interest" description="Disordered" evidence="5">
    <location>
        <begin position="807"/>
        <end position="870"/>
    </location>
</feature>
<dbReference type="STRING" id="407821.A0A087UG60"/>
<keyword evidence="2 4" id="KW-0863">Zinc-finger</keyword>
<evidence type="ECO:0000259" key="6">
    <source>
        <dbReference type="PROSITE" id="PS50865"/>
    </source>
</evidence>
<reference evidence="7 8" key="1">
    <citation type="submission" date="2013-11" db="EMBL/GenBank/DDBJ databases">
        <title>Genome sequencing of Stegodyphus mimosarum.</title>
        <authorList>
            <person name="Bechsgaard J."/>
        </authorList>
    </citation>
    <scope>NUCLEOTIDE SEQUENCE [LARGE SCALE GENOMIC DNA]</scope>
</reference>
<gene>
    <name evidence="7" type="ORF">X975_17302</name>
</gene>
<feature type="compositionally biased region" description="Basic and acidic residues" evidence="5">
    <location>
        <begin position="320"/>
        <end position="343"/>
    </location>
</feature>
<feature type="region of interest" description="Disordered" evidence="5">
    <location>
        <begin position="1710"/>
        <end position="1738"/>
    </location>
</feature>
<name>A0A087UG60_STEMI</name>
<feature type="compositionally biased region" description="Basic and acidic residues" evidence="5">
    <location>
        <begin position="934"/>
        <end position="973"/>
    </location>
</feature>
<sequence>MKRSSAASETPPLSALLPEEISSPANSNREGKDDGFEKAYQHFLANRNPHLQRQRKEPPQHPDYNLSQDWQSGTLENSNTSWEGDWTPIATKLDSSGGGSGFYKYRSTTSYQSGGDLPASSSSYGVMQSSSNSPSASSSSYYENSDFYGGGYNNYDQNVSSYQATPYHYQSANAMRACDAYNGNRNPSNCPPAKQASSDYQRRQTRYGMDAMLRMQIKSEPDPDRETSLEVDGENFTSLFTKSLTSLYSQDAENAFADDSKSYGADVMVCNPVSGASSVEDTGYQRLGTSLPQYSSSYQNERSNFGFYESRNEPTTSVVEELRSEGERTNAFRYDRPSFDDMHLYASSPNDSKSQTKKRKLSMPNINPEGNFPGSDNRKKTPRLLSFKSDSKWTPNSFSFSDVQIKQEPIDDYNTEDLDSQNRGILPFKDNSTGTSSKNSTQQQDHPKPVPRKRSPGATCFDRFEKKSTPTSKKVSPLSVYAKVQDSIVLSVKCRRYKKRTKPIVAKEELLYPGREEIENWKRMGAYSQSPDEAAKQVMGDLLERVCQINDTSMADNPDLMQVDVHKVKELLFQFCQRYSLDCNDFEDIESVLKPCIIKDKSAKNSERASAIRKRTSVSPIHPKAVIELVNKPPKSERGAKKVSNEAPKLAERRVLRKLPGRIDRGRQLRRCNKVPVVRRRYSTRSTKDVEEVMNSDVDIIIDSSTDRESEAGKEAEVRKKSQRLKGKHPVLETPAKDDKIFTKNFRNSKKDDLRSREKKDNEKLKDSSKDLPKKKSPRGNIKCNDTSQSSSVDCVDVAKNQSSASVVLLKDSREPTSVSKSSEKSFSRTKSVEGRKSQNKDTSSSASSSNTSVIMTHPTNRGLTRRTDNCESPFVSLKKSKATTLLKLSDIKIEDNFAAEFSKVTKEPFKGISSSNNPKNVENISCPNSKKIAKIDADEKQSKISASKEPKNPENEKKNSPVKIIDDEKNRTGNEIQSDLPKLEKNISESCKFEPQTQSPISSLLSEENEVRTADDDENSKNEQSKDNFGKPPELVCMNESKEKPKLSEENRPEEDKSKQPSESVENHNSNASVMAERVDEILSCPQNAASQQFSESEDSDCGLVIDLERRQSVEEQISSPVFQCTFEEPKKAASVDLNFDDSVIKKEKASPVMHEEINHTPSENKEEDDDCILLQPSDNIPSAFNNHMDKPLLESSFSPLGSNHDKKMKNQERDESILRTLLLETGEIAAGTSQDILENQRSSSAISMDSKASINQDVMKLLMYQTYHEMSPCGSSPDFDEKKFPLDQLPTDINANLLSDSEEWSRDPRFIKEKIKKLKHEIVYLQCMADQKDKERTAIVCFKRYKEEVLRRLIKDYAFNVQDHVRDWIRSRRENTSSESRSSSSQQQSSPSTSSQHPLQSEESQPRMSPAHQVIQLAYHATVKTDVPTSVIATDSSKSPHCGEKLPTVEAMIAKATENYGVDMRTVKNSTTTTETILHKVLSSKEAIYSPTTCRSPSTSEQKTGNRKCNNHHQQQSLQIFQKTLSSTKESNFNSNHSVSPVSEVHTVGKSVSVHHPHLLQKVLTKEISHAHRSSVSPPSLQPELRPTAFSSQASSSQKQYPLDLIVTHTDSKAEVSKSFEVCAGSSKVSIETLKSTRAVSSPKCTSSNSYSAWSSVQIGRNMSISTSSIDLRPDHVKAQDALLAKKRPSTNGHTNRQGFLVVPPATTLQQSQKSNASSNSQQLKLDTGHHERSLKTSVEKIYSRKTEEERQTLSYSSLLGSNSSMPYMGHIVRNSVSSTVSKAPLPSASNSSTPRCMGCGISDAKFLCSGCRKHWYCSAQCQTMRWPEHSRVCAGSLYNQSAGTSYS</sequence>
<feature type="domain" description="MYND-type" evidence="6">
    <location>
        <begin position="1799"/>
        <end position="1836"/>
    </location>
</feature>
<feature type="region of interest" description="Disordered" evidence="5">
    <location>
        <begin position="414"/>
        <end position="476"/>
    </location>
</feature>
<keyword evidence="8" id="KW-1185">Reference proteome</keyword>
<feature type="compositionally biased region" description="Polar residues" evidence="5">
    <location>
        <begin position="65"/>
        <end position="82"/>
    </location>
</feature>
<dbReference type="PROSITE" id="PS50865">
    <property type="entry name" value="ZF_MYND_2"/>
    <property type="match status" value="1"/>
</dbReference>
<feature type="region of interest" description="Disordered" evidence="5">
    <location>
        <begin position="906"/>
        <end position="1101"/>
    </location>
</feature>
<evidence type="ECO:0000313" key="8">
    <source>
        <dbReference type="Proteomes" id="UP000054359"/>
    </source>
</evidence>
<feature type="compositionally biased region" description="Basic and acidic residues" evidence="5">
    <location>
        <begin position="705"/>
        <end position="720"/>
    </location>
</feature>
<evidence type="ECO:0000256" key="5">
    <source>
        <dbReference type="SAM" id="MobiDB-lite"/>
    </source>
</evidence>
<keyword evidence="1" id="KW-0479">Metal-binding</keyword>
<feature type="compositionally biased region" description="Basic and acidic residues" evidence="5">
    <location>
        <begin position="1041"/>
        <end position="1061"/>
    </location>
</feature>
<feature type="compositionally biased region" description="Polar residues" evidence="5">
    <location>
        <begin position="1494"/>
        <end position="1505"/>
    </location>
</feature>
<feature type="compositionally biased region" description="Polar residues" evidence="5">
    <location>
        <begin position="854"/>
        <end position="863"/>
    </location>
</feature>
<feature type="non-terminal residue" evidence="7">
    <location>
        <position position="1850"/>
    </location>
</feature>
<dbReference type="PROSITE" id="PS01360">
    <property type="entry name" value="ZF_MYND_1"/>
    <property type="match status" value="1"/>
</dbReference>
<dbReference type="EMBL" id="KK119663">
    <property type="protein sequence ID" value="KFM76349.1"/>
    <property type="molecule type" value="Genomic_DNA"/>
</dbReference>
<feature type="compositionally biased region" description="Polar residues" evidence="5">
    <location>
        <begin position="1399"/>
        <end position="1409"/>
    </location>
</feature>
<dbReference type="GO" id="GO:0008270">
    <property type="term" value="F:zinc ion binding"/>
    <property type="evidence" value="ECO:0007669"/>
    <property type="project" value="UniProtKB-KW"/>
</dbReference>
<feature type="region of interest" description="Disordered" evidence="5">
    <location>
        <begin position="1375"/>
        <end position="1412"/>
    </location>
</feature>
<feature type="compositionally biased region" description="Low complexity" evidence="5">
    <location>
        <begin position="841"/>
        <end position="853"/>
    </location>
</feature>
<feature type="compositionally biased region" description="Polar residues" evidence="5">
    <location>
        <begin position="430"/>
        <end position="444"/>
    </location>
</feature>
<feature type="compositionally biased region" description="Basic and acidic residues" evidence="5">
    <location>
        <begin position="822"/>
        <end position="840"/>
    </location>
</feature>
<evidence type="ECO:0000256" key="2">
    <source>
        <dbReference type="ARBA" id="ARBA00022771"/>
    </source>
</evidence>
<feature type="compositionally biased region" description="Basic and acidic residues" evidence="5">
    <location>
        <begin position="29"/>
        <end position="40"/>
    </location>
</feature>